<protein>
    <submittedName>
        <fullName evidence="17">CtrA</fullName>
    </submittedName>
</protein>
<dbReference type="AlphaFoldDB" id="H6T605"/>
<keyword evidence="13" id="KW-0998">Cell outer membrane</keyword>
<dbReference type="InterPro" id="IPR003715">
    <property type="entry name" value="Poly_export_N"/>
</dbReference>
<dbReference type="InterPro" id="IPR054765">
    <property type="entry name" value="SLBB_dom"/>
</dbReference>
<dbReference type="Pfam" id="PF02563">
    <property type="entry name" value="Poly_export"/>
    <property type="match status" value="1"/>
</dbReference>
<comment type="subcellular location">
    <subcellularLocation>
        <location evidence="1">Cell outer membrane</location>
        <topology evidence="1">Multi-pass membrane protein</topology>
    </subcellularLocation>
</comment>
<dbReference type="GO" id="GO:0009279">
    <property type="term" value="C:cell outer membrane"/>
    <property type="evidence" value="ECO:0007669"/>
    <property type="project" value="UniProtKB-SubCell"/>
</dbReference>
<proteinExistence type="inferred from homology"/>
<comment type="similarity">
    <text evidence="2">Belongs to the BexD/CtrA/VexA family.</text>
</comment>
<evidence type="ECO:0000256" key="4">
    <source>
        <dbReference type="ARBA" id="ARBA00022452"/>
    </source>
</evidence>
<evidence type="ECO:0000259" key="16">
    <source>
        <dbReference type="Pfam" id="PF22461"/>
    </source>
</evidence>
<evidence type="ECO:0000256" key="9">
    <source>
        <dbReference type="ARBA" id="ARBA00023065"/>
    </source>
</evidence>
<evidence type="ECO:0000256" key="11">
    <source>
        <dbReference type="ARBA" id="ARBA00023136"/>
    </source>
</evidence>
<dbReference type="GO" id="GO:0015288">
    <property type="term" value="F:porin activity"/>
    <property type="evidence" value="ECO:0007669"/>
    <property type="project" value="UniProtKB-KW"/>
</dbReference>
<feature type="domain" description="Polysaccharide export protein N-terminal" evidence="15">
    <location>
        <begin position="93"/>
        <end position="180"/>
    </location>
</feature>
<keyword evidence="5" id="KW-0762">Sugar transport</keyword>
<evidence type="ECO:0000256" key="10">
    <source>
        <dbReference type="ARBA" id="ARBA00023114"/>
    </source>
</evidence>
<organism evidence="17">
    <name type="scientific">Neisseria meningitidis</name>
    <dbReference type="NCBI Taxonomy" id="487"/>
    <lineage>
        <taxon>Bacteria</taxon>
        <taxon>Pseudomonadati</taxon>
        <taxon>Pseudomonadota</taxon>
        <taxon>Betaproteobacteria</taxon>
        <taxon>Neisseriales</taxon>
        <taxon>Neisseriaceae</taxon>
        <taxon>Neisseria</taxon>
    </lineage>
</organism>
<dbReference type="GO" id="GO:0015159">
    <property type="term" value="F:polysaccharide transmembrane transporter activity"/>
    <property type="evidence" value="ECO:0007669"/>
    <property type="project" value="InterPro"/>
</dbReference>
<keyword evidence="14" id="KW-0449">Lipoprotein</keyword>
<sequence>MAKFFILKAGNMNKLFGKPFLALMTGMLLVGCGALPSSGPSAKKVVSLGQQSETQIPEVELIDVNHAVAQSLYKAQVNQSFTQFGDGYASAGTLNVGDVLDIMIWEAPPAVLFGGVLSSMGSGSAHQTKLPEQLVTARGTVSVPFVGDISVVGKTPGQVQEIIKGRLKKMANQPQVMVRLVQNNAANVSVIRAGNSVRMPLTAAGERVLDAVAAVGGSTANVQDTNVQLTRGNVVRTVALEDLVANPRQNILLRRGDVVTMITNPYTFTSMGAVGRTQEIGFSARGLSLSEAIGRMGGLQDRRSDARGVFVFRYTPLVELPAERQDKWIAQGYGSEAEIPTVYRVNMADAHSLFSMQRFPVKNKDVLYVSNAPLAEVQKFLSFVFSPVTSGVNSINNLTN</sequence>
<evidence type="ECO:0000259" key="15">
    <source>
        <dbReference type="Pfam" id="PF02563"/>
    </source>
</evidence>
<keyword evidence="9" id="KW-0406">Ion transport</keyword>
<accession>H6T605</accession>
<keyword evidence="10" id="KW-0626">Porin</keyword>
<gene>
    <name evidence="17" type="primary">ctrA</name>
</gene>
<dbReference type="EMBL" id="HQ437687">
    <property type="protein sequence ID" value="AEQ62048.1"/>
    <property type="molecule type" value="Genomic_DNA"/>
</dbReference>
<keyword evidence="8" id="KW-0625">Polysaccharide transport</keyword>
<evidence type="ECO:0000256" key="6">
    <source>
        <dbReference type="ARBA" id="ARBA00022692"/>
    </source>
</evidence>
<keyword evidence="11" id="KW-0472">Membrane</keyword>
<evidence type="ECO:0000256" key="7">
    <source>
        <dbReference type="ARBA" id="ARBA00022729"/>
    </source>
</evidence>
<evidence type="ECO:0000256" key="2">
    <source>
        <dbReference type="ARBA" id="ARBA00009450"/>
    </source>
</evidence>
<keyword evidence="4" id="KW-1134">Transmembrane beta strand</keyword>
<keyword evidence="12" id="KW-0564">Palmitate</keyword>
<evidence type="ECO:0000313" key="17">
    <source>
        <dbReference type="EMBL" id="AEQ62036.1"/>
    </source>
</evidence>
<keyword evidence="7" id="KW-0732">Signal</keyword>
<evidence type="ECO:0000256" key="1">
    <source>
        <dbReference type="ARBA" id="ARBA00004571"/>
    </source>
</evidence>
<dbReference type="PANTHER" id="PTHR33619:SF3">
    <property type="entry name" value="POLYSACCHARIDE EXPORT PROTEIN GFCE-RELATED"/>
    <property type="match status" value="1"/>
</dbReference>
<dbReference type="EMBL" id="HQ437686">
    <property type="protein sequence ID" value="AEQ62036.1"/>
    <property type="molecule type" value="Genomic_DNA"/>
</dbReference>
<name>H6T605_NEIME</name>
<evidence type="ECO:0000256" key="12">
    <source>
        <dbReference type="ARBA" id="ARBA00023139"/>
    </source>
</evidence>
<dbReference type="InterPro" id="IPR049712">
    <property type="entry name" value="Poly_export"/>
</dbReference>
<dbReference type="GO" id="GO:0046930">
    <property type="term" value="C:pore complex"/>
    <property type="evidence" value="ECO:0007669"/>
    <property type="project" value="UniProtKB-KW"/>
</dbReference>
<dbReference type="PANTHER" id="PTHR33619">
    <property type="entry name" value="POLYSACCHARIDE EXPORT PROTEIN GFCE-RELATED"/>
    <property type="match status" value="1"/>
</dbReference>
<feature type="domain" description="SLBB" evidence="16">
    <location>
        <begin position="271"/>
        <end position="369"/>
    </location>
</feature>
<reference evidence="17" key="1">
    <citation type="journal article" date="2012" name="J. Clin. Microbiol.">
        <title>Development of a Multiplex PCR Assay for Detection and Genogrouping of Neisseria meningitidis.</title>
        <authorList>
            <person name="Zhu H."/>
            <person name="Wang Q."/>
            <person name="Wen L."/>
            <person name="Xu J."/>
            <person name="Shao Z."/>
            <person name="Chen M."/>
            <person name="Chen M."/>
            <person name="Reeves P.R."/>
            <person name="Cao B."/>
            <person name="Wang L."/>
        </authorList>
    </citation>
    <scope>NUCLEOTIDE SEQUENCE</scope>
    <source>
        <strain evidence="17">CMCC29044</strain>
        <strain evidence="18">CMCC29047</strain>
    </source>
</reference>
<dbReference type="PROSITE" id="PS51257">
    <property type="entry name" value="PROKAR_LIPOPROTEIN"/>
    <property type="match status" value="1"/>
</dbReference>
<dbReference type="Gene3D" id="3.10.560.10">
    <property type="entry name" value="Outer membrane lipoprotein wza domain like"/>
    <property type="match status" value="2"/>
</dbReference>
<evidence type="ECO:0000313" key="18">
    <source>
        <dbReference type="EMBL" id="AEQ62048.1"/>
    </source>
</evidence>
<dbReference type="Pfam" id="PF22461">
    <property type="entry name" value="SLBB_2"/>
    <property type="match status" value="1"/>
</dbReference>
<evidence type="ECO:0000256" key="5">
    <source>
        <dbReference type="ARBA" id="ARBA00022597"/>
    </source>
</evidence>
<evidence type="ECO:0000256" key="13">
    <source>
        <dbReference type="ARBA" id="ARBA00023237"/>
    </source>
</evidence>
<evidence type="ECO:0000256" key="8">
    <source>
        <dbReference type="ARBA" id="ARBA00023047"/>
    </source>
</evidence>
<evidence type="ECO:0000256" key="14">
    <source>
        <dbReference type="ARBA" id="ARBA00023288"/>
    </source>
</evidence>
<dbReference type="Gene3D" id="3.30.1950.10">
    <property type="entry name" value="wza like domain"/>
    <property type="match status" value="1"/>
</dbReference>
<keyword evidence="6" id="KW-0812">Transmembrane</keyword>
<dbReference type="GO" id="GO:0006811">
    <property type="term" value="P:monoatomic ion transport"/>
    <property type="evidence" value="ECO:0007669"/>
    <property type="project" value="UniProtKB-KW"/>
</dbReference>
<keyword evidence="3" id="KW-0813">Transport</keyword>
<evidence type="ECO:0000256" key="3">
    <source>
        <dbReference type="ARBA" id="ARBA00022448"/>
    </source>
</evidence>